<accession>A0ABR2ZNX1</accession>
<evidence type="ECO:0000313" key="2">
    <source>
        <dbReference type="Proteomes" id="UP001437256"/>
    </source>
</evidence>
<sequence>MANRNATEPQELEARLHTMVLALYDDVNDHPLLELGDEACTRMMSLITKDPAHKADEKRYRGFYSVVKEITKRFEDTQAEGNSYPAQSRLPSCLDKYRLTRLRKKLDANYSIAYKTRKPSVCKWEDAMILAGGAVSTISSGPGLDLLKPVGVVLTQIGELVKTIRGNRAEYADLHRLAAGILADLSRKMQRSDVRPTEDMECSVRDFERPSIRRMKHGYIVDRDTFQDWLSEANPQRYSFAAEVENSGEALRTNPDGDIRI</sequence>
<evidence type="ECO:0000313" key="1">
    <source>
        <dbReference type="EMBL" id="KAL0062433.1"/>
    </source>
</evidence>
<organism evidence="1 2">
    <name type="scientific">Marasmius tenuissimus</name>
    <dbReference type="NCBI Taxonomy" id="585030"/>
    <lineage>
        <taxon>Eukaryota</taxon>
        <taxon>Fungi</taxon>
        <taxon>Dikarya</taxon>
        <taxon>Basidiomycota</taxon>
        <taxon>Agaricomycotina</taxon>
        <taxon>Agaricomycetes</taxon>
        <taxon>Agaricomycetidae</taxon>
        <taxon>Agaricales</taxon>
        <taxon>Marasmiineae</taxon>
        <taxon>Marasmiaceae</taxon>
        <taxon>Marasmius</taxon>
    </lineage>
</organism>
<comment type="caution">
    <text evidence="1">The sequence shown here is derived from an EMBL/GenBank/DDBJ whole genome shotgun (WGS) entry which is preliminary data.</text>
</comment>
<reference evidence="1 2" key="1">
    <citation type="submission" date="2024-05" db="EMBL/GenBank/DDBJ databases">
        <title>A draft genome resource for the thread blight pathogen Marasmius tenuissimus strain MS-2.</title>
        <authorList>
            <person name="Yulfo-Soto G.E."/>
            <person name="Baruah I.K."/>
            <person name="Amoako-Attah I."/>
            <person name="Bukari Y."/>
            <person name="Meinhardt L.W."/>
            <person name="Bailey B.A."/>
            <person name="Cohen S.P."/>
        </authorList>
    </citation>
    <scope>NUCLEOTIDE SEQUENCE [LARGE SCALE GENOMIC DNA]</scope>
    <source>
        <strain evidence="1 2">MS-2</strain>
    </source>
</reference>
<name>A0ABR2ZNX1_9AGAR</name>
<dbReference type="Proteomes" id="UP001437256">
    <property type="component" value="Unassembled WGS sequence"/>
</dbReference>
<protein>
    <submittedName>
        <fullName evidence="1">Uncharacterized protein</fullName>
    </submittedName>
</protein>
<proteinExistence type="predicted"/>
<gene>
    <name evidence="1" type="ORF">AAF712_010712</name>
</gene>
<dbReference type="EMBL" id="JBBXMP010000105">
    <property type="protein sequence ID" value="KAL0062433.1"/>
    <property type="molecule type" value="Genomic_DNA"/>
</dbReference>
<keyword evidence="2" id="KW-1185">Reference proteome</keyword>